<reference evidence="7 8" key="1">
    <citation type="journal article" date="2010" name="Plant Cell">
        <title>The Chlorella variabilis NC64A genome reveals adaptation to photosymbiosis, coevolution with viruses, and cryptic sex.</title>
        <authorList>
            <person name="Blanc G."/>
            <person name="Duncan G."/>
            <person name="Agarkova I."/>
            <person name="Borodovsky M."/>
            <person name="Gurnon J."/>
            <person name="Kuo A."/>
            <person name="Lindquist E."/>
            <person name="Lucas S."/>
            <person name="Pangilinan J."/>
            <person name="Polle J."/>
            <person name="Salamov A."/>
            <person name="Terry A."/>
            <person name="Yamada T."/>
            <person name="Dunigan D.D."/>
            <person name="Grigoriev I.V."/>
            <person name="Claverie J.M."/>
            <person name="Van Etten J.L."/>
        </authorList>
    </citation>
    <scope>NUCLEOTIDE SEQUENCE [LARGE SCALE GENOMIC DNA]</scope>
    <source>
        <strain evidence="7 8">NC64A</strain>
    </source>
</reference>
<dbReference type="CDD" id="cd19099">
    <property type="entry name" value="AKR_unchar"/>
    <property type="match status" value="1"/>
</dbReference>
<dbReference type="EMBL" id="GL433837">
    <property type="protein sequence ID" value="EFN58608.1"/>
    <property type="molecule type" value="Genomic_DNA"/>
</dbReference>
<evidence type="ECO:0000259" key="6">
    <source>
        <dbReference type="Pfam" id="PF00248"/>
    </source>
</evidence>
<dbReference type="STRING" id="554065.E1Z688"/>
<feature type="transmembrane region" description="Helical" evidence="5">
    <location>
        <begin position="439"/>
        <end position="459"/>
    </location>
</feature>
<dbReference type="KEGG" id="cvr:CHLNCDRAFT_56954"/>
<comment type="subcellular location">
    <subcellularLocation>
        <location evidence="1">Membrane</location>
        <topology evidence="1">Multi-pass membrane protein</topology>
    </subcellularLocation>
</comment>
<accession>E1Z688</accession>
<keyword evidence="4 5" id="KW-0472">Membrane</keyword>
<sequence>MRKSCKASCKVLPSCFASIASGPWGGHATPAGTARFALGADEAAAGHFREHAVRYTGVHASNASLTLSSLGIGTYLGAGDDATDEASIASGWNVIDTAANYRGGRAETAVGRALHALRLLGDAERDQLFISTKAGYSPDGLMERLLQEGEVLPTDVVNDVHSMHPSYLLASLDRSLAEMGVTTVDLLYLHNPAESQLAQVGQQAFMQRLRAGFEFCEQARAVGKMRAYGIASWSCFRVPPGHRQHLSLQSVVELAEEVGGKDHGFRYIQLPVSAGMPEAWSKPWQELVQDGVRTRVTLMKAAEKLGLGVFGSGPLMEAELLRKPDVTQAVDGMPQLQHIQDTAPRLLQLARSTPGLLTSLVGHKTPKNVDQNCNLAQLFRGWNALPSLMLVLLGAWTGAGKTVLALQHLTGVRLTIAASAAATVLYTPLIKRHLLAKNLVVAATIAAAPLAGALAAGAAGAGLRAVLAPTAFLFLGILHREIMMDIQDRRGDGASGVRTLPVVLGPRATVGACFALLAASLALTAHAALHGSGLAWAWAARPGLEAPLRAAALALASWNLLQPATAALRVLRAGFAREAVAAAVSHSMASISLGTLLLALLV</sequence>
<feature type="transmembrane region" description="Helical" evidence="5">
    <location>
        <begin position="381"/>
        <end position="399"/>
    </location>
</feature>
<keyword evidence="2 5" id="KW-0812">Transmembrane</keyword>
<dbReference type="InParanoid" id="E1Z688"/>
<dbReference type="GO" id="GO:0016020">
    <property type="term" value="C:membrane"/>
    <property type="evidence" value="ECO:0007669"/>
    <property type="project" value="UniProtKB-SubCell"/>
</dbReference>
<evidence type="ECO:0000256" key="1">
    <source>
        <dbReference type="ARBA" id="ARBA00004141"/>
    </source>
</evidence>
<dbReference type="PANTHER" id="PTHR42686">
    <property type="entry name" value="GH17980P-RELATED"/>
    <property type="match status" value="1"/>
</dbReference>
<protein>
    <recommendedName>
        <fullName evidence="6">NADP-dependent oxidoreductase domain-containing protein</fullName>
    </recommendedName>
</protein>
<organism evidence="8">
    <name type="scientific">Chlorella variabilis</name>
    <name type="common">Green alga</name>
    <dbReference type="NCBI Taxonomy" id="554065"/>
    <lineage>
        <taxon>Eukaryota</taxon>
        <taxon>Viridiplantae</taxon>
        <taxon>Chlorophyta</taxon>
        <taxon>core chlorophytes</taxon>
        <taxon>Trebouxiophyceae</taxon>
        <taxon>Chlorellales</taxon>
        <taxon>Chlorellaceae</taxon>
        <taxon>Chlorella clade</taxon>
        <taxon>Chlorella</taxon>
    </lineage>
</organism>
<feature type="transmembrane region" description="Helical" evidence="5">
    <location>
        <begin position="504"/>
        <end position="528"/>
    </location>
</feature>
<dbReference type="OrthoDB" id="48988at2759"/>
<dbReference type="RefSeq" id="XP_005850710.1">
    <property type="nucleotide sequence ID" value="XM_005850648.1"/>
</dbReference>
<keyword evidence="3 5" id="KW-1133">Transmembrane helix</keyword>
<dbReference type="AlphaFoldDB" id="E1Z688"/>
<gene>
    <name evidence="7" type="ORF">CHLNCDRAFT_56954</name>
</gene>
<name>E1Z688_CHLVA</name>
<evidence type="ECO:0000313" key="7">
    <source>
        <dbReference type="EMBL" id="EFN58608.1"/>
    </source>
</evidence>
<dbReference type="InterPro" id="IPR000537">
    <property type="entry name" value="UbiA_prenyltransferase"/>
</dbReference>
<dbReference type="eggNOG" id="ENOG502S0PI">
    <property type="taxonomic scope" value="Eukaryota"/>
</dbReference>
<evidence type="ECO:0000313" key="8">
    <source>
        <dbReference type="Proteomes" id="UP000008141"/>
    </source>
</evidence>
<feature type="domain" description="NADP-dependent oxidoreductase" evidence="6">
    <location>
        <begin position="89"/>
        <end position="234"/>
    </location>
</feature>
<keyword evidence="8" id="KW-1185">Reference proteome</keyword>
<dbReference type="Proteomes" id="UP000008141">
    <property type="component" value="Unassembled WGS sequence"/>
</dbReference>
<dbReference type="InterPro" id="IPR020471">
    <property type="entry name" value="AKR"/>
</dbReference>
<dbReference type="GO" id="GO:0016765">
    <property type="term" value="F:transferase activity, transferring alkyl or aryl (other than methyl) groups"/>
    <property type="evidence" value="ECO:0007669"/>
    <property type="project" value="InterPro"/>
</dbReference>
<dbReference type="GO" id="GO:0005829">
    <property type="term" value="C:cytosol"/>
    <property type="evidence" value="ECO:0007669"/>
    <property type="project" value="TreeGrafter"/>
</dbReference>
<dbReference type="Gene3D" id="3.20.20.100">
    <property type="entry name" value="NADP-dependent oxidoreductase domain"/>
    <property type="match status" value="1"/>
</dbReference>
<dbReference type="GeneID" id="17357926"/>
<feature type="transmembrane region" description="Helical" evidence="5">
    <location>
        <begin position="580"/>
        <end position="601"/>
    </location>
</feature>
<feature type="transmembrane region" description="Helical" evidence="5">
    <location>
        <begin position="465"/>
        <end position="483"/>
    </location>
</feature>
<evidence type="ECO:0000256" key="4">
    <source>
        <dbReference type="ARBA" id="ARBA00023136"/>
    </source>
</evidence>
<dbReference type="SUPFAM" id="SSF51430">
    <property type="entry name" value="NAD(P)-linked oxidoreductase"/>
    <property type="match status" value="1"/>
</dbReference>
<dbReference type="InterPro" id="IPR023210">
    <property type="entry name" value="NADP_OxRdtase_dom"/>
</dbReference>
<evidence type="ECO:0000256" key="3">
    <source>
        <dbReference type="ARBA" id="ARBA00022989"/>
    </source>
</evidence>
<dbReference type="Pfam" id="PF01040">
    <property type="entry name" value="UbiA"/>
    <property type="match status" value="1"/>
</dbReference>
<proteinExistence type="predicted"/>
<dbReference type="InterPro" id="IPR036812">
    <property type="entry name" value="NAD(P)_OxRdtase_dom_sf"/>
</dbReference>
<dbReference type="GO" id="GO:0016491">
    <property type="term" value="F:oxidoreductase activity"/>
    <property type="evidence" value="ECO:0007669"/>
    <property type="project" value="InterPro"/>
</dbReference>
<dbReference type="PANTHER" id="PTHR42686:SF1">
    <property type="entry name" value="GH17980P-RELATED"/>
    <property type="match status" value="1"/>
</dbReference>
<feature type="transmembrane region" description="Helical" evidence="5">
    <location>
        <begin position="405"/>
        <end position="427"/>
    </location>
</feature>
<dbReference type="Pfam" id="PF00248">
    <property type="entry name" value="Aldo_ket_red"/>
    <property type="match status" value="1"/>
</dbReference>
<evidence type="ECO:0000256" key="5">
    <source>
        <dbReference type="SAM" id="Phobius"/>
    </source>
</evidence>
<evidence type="ECO:0000256" key="2">
    <source>
        <dbReference type="ARBA" id="ARBA00022692"/>
    </source>
</evidence>